<protein>
    <submittedName>
        <fullName evidence="1">Uncharacterized protein</fullName>
    </submittedName>
</protein>
<sequence length="94" mass="10129">MFAVVDFVLEKAKDGTTPCEIVHMSWLTPDMKNCFGLAIANDFQIVQEARDKLLGGTFSTTEASDQEGVIVPMALNNISCNESSSDSEDSAPTP</sequence>
<keyword evidence="2" id="KW-1185">Reference proteome</keyword>
<organism evidence="1 2">
    <name type="scientific">Allacma fusca</name>
    <dbReference type="NCBI Taxonomy" id="39272"/>
    <lineage>
        <taxon>Eukaryota</taxon>
        <taxon>Metazoa</taxon>
        <taxon>Ecdysozoa</taxon>
        <taxon>Arthropoda</taxon>
        <taxon>Hexapoda</taxon>
        <taxon>Collembola</taxon>
        <taxon>Symphypleona</taxon>
        <taxon>Sminthuridae</taxon>
        <taxon>Allacma</taxon>
    </lineage>
</organism>
<reference evidence="1" key="1">
    <citation type="submission" date="2021-06" db="EMBL/GenBank/DDBJ databases">
        <authorList>
            <person name="Hodson N. C."/>
            <person name="Mongue J. A."/>
            <person name="Jaron S. K."/>
        </authorList>
    </citation>
    <scope>NUCLEOTIDE SEQUENCE</scope>
</reference>
<accession>A0A8J2KVJ1</accession>
<proteinExistence type="predicted"/>
<dbReference type="AlphaFoldDB" id="A0A8J2KVJ1"/>
<dbReference type="EMBL" id="CAJVCH010514166">
    <property type="protein sequence ID" value="CAG7821540.1"/>
    <property type="molecule type" value="Genomic_DNA"/>
</dbReference>
<comment type="caution">
    <text evidence="1">The sequence shown here is derived from an EMBL/GenBank/DDBJ whole genome shotgun (WGS) entry which is preliminary data.</text>
</comment>
<name>A0A8J2KVJ1_9HEXA</name>
<dbReference type="Proteomes" id="UP000708208">
    <property type="component" value="Unassembled WGS sequence"/>
</dbReference>
<evidence type="ECO:0000313" key="1">
    <source>
        <dbReference type="EMBL" id="CAG7821540.1"/>
    </source>
</evidence>
<evidence type="ECO:0000313" key="2">
    <source>
        <dbReference type="Proteomes" id="UP000708208"/>
    </source>
</evidence>
<gene>
    <name evidence="1" type="ORF">AFUS01_LOCUS31872</name>
</gene>